<evidence type="ECO:0000313" key="3">
    <source>
        <dbReference type="Proteomes" id="UP001443914"/>
    </source>
</evidence>
<gene>
    <name evidence="2" type="ORF">RND81_09G178300</name>
</gene>
<dbReference type="PANTHER" id="PTHR33600:SF3">
    <property type="entry name" value="PLASTID DIVISION PROTEIN PDV2"/>
    <property type="match status" value="1"/>
</dbReference>
<dbReference type="AlphaFoldDB" id="A0AAW1IP14"/>
<dbReference type="EMBL" id="JBDFQZ010000009">
    <property type="protein sequence ID" value="KAK9691138.1"/>
    <property type="molecule type" value="Genomic_DNA"/>
</dbReference>
<dbReference type="PANTHER" id="PTHR33600">
    <property type="entry name" value="PLASTID DIVISION PROTEIN PDV2"/>
    <property type="match status" value="1"/>
</dbReference>
<dbReference type="Proteomes" id="UP001443914">
    <property type="component" value="Unassembled WGS sequence"/>
</dbReference>
<name>A0AAW1IP14_SAPOF</name>
<feature type="compositionally biased region" description="Low complexity" evidence="1">
    <location>
        <begin position="32"/>
        <end position="49"/>
    </location>
</feature>
<proteinExistence type="predicted"/>
<keyword evidence="3" id="KW-1185">Reference proteome</keyword>
<sequence length="277" mass="30822">MDSERIGMVLLRASELHSKIATCIHSSTAPPDDINNNNNNSTTTSTTTLDSEEADEDADALFTISDLFDSLQSHLSSFQALQQQQQYEREAVIRDIEHNRKLLLKKLSEYKGQHLDVIREAEAFASMRVEHDNELLLPPYPPLVLDTNLRSRLSNSRKLVQNGHDDSYASQPQNISAKLWGGLRCVVNSTAKTMLTLVGVVAFLSLAGFEPKLNKKGSRFIALRTVHDSEEKRQSVRCPPGKAAVMDNGEIRCIVKERVEIPFETVAADPDVNYGCG</sequence>
<protein>
    <recommendedName>
        <fullName evidence="4">Plastid division protein PDV2</fullName>
    </recommendedName>
</protein>
<comment type="caution">
    <text evidence="2">The sequence shown here is derived from an EMBL/GenBank/DDBJ whole genome shotgun (WGS) entry which is preliminary data.</text>
</comment>
<reference evidence="2" key="1">
    <citation type="submission" date="2024-03" db="EMBL/GenBank/DDBJ databases">
        <title>WGS assembly of Saponaria officinalis var. Norfolk2.</title>
        <authorList>
            <person name="Jenkins J."/>
            <person name="Shu S."/>
            <person name="Grimwood J."/>
            <person name="Barry K."/>
            <person name="Goodstein D."/>
            <person name="Schmutz J."/>
            <person name="Leebens-Mack J."/>
            <person name="Osbourn A."/>
        </authorList>
    </citation>
    <scope>NUCLEOTIDE SEQUENCE [LARGE SCALE GENOMIC DNA]</scope>
    <source>
        <strain evidence="2">JIC</strain>
    </source>
</reference>
<evidence type="ECO:0000313" key="2">
    <source>
        <dbReference type="EMBL" id="KAK9691138.1"/>
    </source>
</evidence>
<evidence type="ECO:0008006" key="4">
    <source>
        <dbReference type="Google" id="ProtNLM"/>
    </source>
</evidence>
<dbReference type="GO" id="GO:0010020">
    <property type="term" value="P:chloroplast fission"/>
    <property type="evidence" value="ECO:0007669"/>
    <property type="project" value="InterPro"/>
</dbReference>
<organism evidence="2 3">
    <name type="scientific">Saponaria officinalis</name>
    <name type="common">Common soapwort</name>
    <name type="synonym">Lychnis saponaria</name>
    <dbReference type="NCBI Taxonomy" id="3572"/>
    <lineage>
        <taxon>Eukaryota</taxon>
        <taxon>Viridiplantae</taxon>
        <taxon>Streptophyta</taxon>
        <taxon>Embryophyta</taxon>
        <taxon>Tracheophyta</taxon>
        <taxon>Spermatophyta</taxon>
        <taxon>Magnoliopsida</taxon>
        <taxon>eudicotyledons</taxon>
        <taxon>Gunneridae</taxon>
        <taxon>Pentapetalae</taxon>
        <taxon>Caryophyllales</taxon>
        <taxon>Caryophyllaceae</taxon>
        <taxon>Caryophylleae</taxon>
        <taxon>Saponaria</taxon>
    </lineage>
</organism>
<dbReference type="InterPro" id="IPR038939">
    <property type="entry name" value="PDV1/PDV2"/>
</dbReference>
<feature type="region of interest" description="Disordered" evidence="1">
    <location>
        <begin position="26"/>
        <end position="54"/>
    </location>
</feature>
<accession>A0AAW1IP14</accession>
<evidence type="ECO:0000256" key="1">
    <source>
        <dbReference type="SAM" id="MobiDB-lite"/>
    </source>
</evidence>